<dbReference type="PANTHER" id="PTHR38480:SF1">
    <property type="entry name" value="SLR0254 PROTEIN"/>
    <property type="match status" value="1"/>
</dbReference>
<evidence type="ECO:0000313" key="8">
    <source>
        <dbReference type="Proteomes" id="UP000830729"/>
    </source>
</evidence>
<keyword evidence="3 5" id="KW-1133">Transmembrane helix</keyword>
<keyword evidence="2 5" id="KW-0812">Transmembrane</keyword>
<comment type="subcellular location">
    <subcellularLocation>
        <location evidence="1">Membrane</location>
        <topology evidence="1">Multi-pass membrane protein</topology>
    </subcellularLocation>
</comment>
<feature type="transmembrane region" description="Helical" evidence="5">
    <location>
        <begin position="184"/>
        <end position="202"/>
    </location>
</feature>
<evidence type="ECO:0000256" key="2">
    <source>
        <dbReference type="ARBA" id="ARBA00022692"/>
    </source>
</evidence>
<gene>
    <name evidence="7" type="ORF">M0R89_18785</name>
</gene>
<keyword evidence="7" id="KW-0614">Plasmid</keyword>
<geneLocation type="plasmid" evidence="7 8">
    <name>unnamed1</name>
</geneLocation>
<proteinExistence type="predicted"/>
<dbReference type="EMBL" id="CP096660">
    <property type="protein sequence ID" value="UPV76580.1"/>
    <property type="molecule type" value="Genomic_DNA"/>
</dbReference>
<feature type="transmembrane region" description="Helical" evidence="5">
    <location>
        <begin position="58"/>
        <end position="76"/>
    </location>
</feature>
<name>A0A8U0HZY3_9EURY</name>
<evidence type="ECO:0000259" key="6">
    <source>
        <dbReference type="Pfam" id="PF06271"/>
    </source>
</evidence>
<feature type="transmembrane region" description="Helical" evidence="5">
    <location>
        <begin position="312"/>
        <end position="334"/>
    </location>
</feature>
<dbReference type="KEGG" id="halx:M0R89_18785"/>
<dbReference type="Pfam" id="PF06271">
    <property type="entry name" value="RDD"/>
    <property type="match status" value="1"/>
</dbReference>
<dbReference type="AlphaFoldDB" id="A0A8U0HZY3"/>
<evidence type="ECO:0000256" key="3">
    <source>
        <dbReference type="ARBA" id="ARBA00022989"/>
    </source>
</evidence>
<organism evidence="7 8">
    <name type="scientific">Halorussus limi</name>
    <dbReference type="NCBI Taxonomy" id="2938695"/>
    <lineage>
        <taxon>Archaea</taxon>
        <taxon>Methanobacteriati</taxon>
        <taxon>Methanobacteriota</taxon>
        <taxon>Stenosarchaea group</taxon>
        <taxon>Halobacteria</taxon>
        <taxon>Halobacteriales</taxon>
        <taxon>Haladaptataceae</taxon>
        <taxon>Halorussus</taxon>
    </lineage>
</organism>
<evidence type="ECO:0000256" key="1">
    <source>
        <dbReference type="ARBA" id="ARBA00004141"/>
    </source>
</evidence>
<accession>A0A8U0HZY3</accession>
<evidence type="ECO:0000313" key="7">
    <source>
        <dbReference type="EMBL" id="UPV76580.1"/>
    </source>
</evidence>
<protein>
    <submittedName>
        <fullName evidence="7">RDD family protein</fullName>
    </submittedName>
</protein>
<keyword evidence="8" id="KW-1185">Reference proteome</keyword>
<dbReference type="GeneID" id="72187290"/>
<evidence type="ECO:0000256" key="4">
    <source>
        <dbReference type="ARBA" id="ARBA00023136"/>
    </source>
</evidence>
<sequence>MSSPALSLFGVLHADRPAKVRAELDDFAADADALFVEQPETEVTVRTLGRVAARTPTFFLGMLLQLALFLPVYVVLHRAYDEAEAIAVRRVAEERGLPVHEVDDHPVLYMSRAGARWMLVNWAALAALAAFYRTTFLAFAGLLTAAIGTTLAARRLDRRLWLVVAIPATAGTLAFAATSGLLPTGLLLGPLLVYLGSTGAINEHRNEHLLERVSALSRREGYERPCLVTGKAHMTGLLELASDADLSVSRMHVSRWLRPSDDVTESPDPESFGGGSALGWFTTAFGLTRPTPRRGTETDVFGQRTVAALLDLVFAAVAGVVGGFAFAVVAVVALGDGATLGALAAGVALSPWLYFLVWEATLGRTPGKWLFGLVVVAEDGSPASRRAVFVRNLLRPLDFAPFYVLGFLSMLATDRAQRIGDVVADTVVVRAG</sequence>
<feature type="domain" description="RDD" evidence="6">
    <location>
        <begin position="301"/>
        <end position="424"/>
    </location>
</feature>
<dbReference type="GO" id="GO:0016020">
    <property type="term" value="C:membrane"/>
    <property type="evidence" value="ECO:0007669"/>
    <property type="project" value="UniProtKB-SubCell"/>
</dbReference>
<feature type="transmembrane region" description="Helical" evidence="5">
    <location>
        <begin position="340"/>
        <end position="358"/>
    </location>
</feature>
<evidence type="ECO:0000256" key="5">
    <source>
        <dbReference type="SAM" id="Phobius"/>
    </source>
</evidence>
<dbReference type="Proteomes" id="UP000830729">
    <property type="component" value="Plasmid unnamed1"/>
</dbReference>
<dbReference type="RefSeq" id="WP_248652613.1">
    <property type="nucleotide sequence ID" value="NZ_CP096660.1"/>
</dbReference>
<reference evidence="7 8" key="1">
    <citation type="submission" date="2022-04" db="EMBL/GenBank/DDBJ databases">
        <title>Diverse halophilic archaea isolated from saline environments.</title>
        <authorList>
            <person name="Cui H.-L."/>
        </authorList>
    </citation>
    <scope>NUCLEOTIDE SEQUENCE [LARGE SCALE GENOMIC DNA]</scope>
    <source>
        <strain evidence="7 8">XZYJT49</strain>
        <plasmid evidence="7 8">unnamed1</plasmid>
    </source>
</reference>
<feature type="transmembrane region" description="Helical" evidence="5">
    <location>
        <begin position="119"/>
        <end position="148"/>
    </location>
</feature>
<keyword evidence="4 5" id="KW-0472">Membrane</keyword>
<dbReference type="InterPro" id="IPR010432">
    <property type="entry name" value="RDD"/>
</dbReference>
<dbReference type="PANTHER" id="PTHR38480">
    <property type="entry name" value="SLR0254 PROTEIN"/>
    <property type="match status" value="1"/>
</dbReference>